<gene>
    <name evidence="5" type="ORF">QO011_000021</name>
</gene>
<keyword evidence="2" id="KW-0238">DNA-binding</keyword>
<comment type="caution">
    <text evidence="5">The sequence shown here is derived from an EMBL/GenBank/DDBJ whole genome shotgun (WGS) entry which is preliminary data.</text>
</comment>
<dbReference type="SUPFAM" id="SSF48452">
    <property type="entry name" value="TPR-like"/>
    <property type="match status" value="1"/>
</dbReference>
<dbReference type="RefSeq" id="WP_307266126.1">
    <property type="nucleotide sequence ID" value="NZ_JAUSVX010000001.1"/>
</dbReference>
<dbReference type="InterPro" id="IPR016032">
    <property type="entry name" value="Sig_transdc_resp-reg_C-effctor"/>
</dbReference>
<keyword evidence="1" id="KW-0805">Transcription regulation</keyword>
<evidence type="ECO:0000256" key="2">
    <source>
        <dbReference type="ARBA" id="ARBA00023125"/>
    </source>
</evidence>
<dbReference type="Gene3D" id="1.10.10.10">
    <property type="entry name" value="Winged helix-like DNA-binding domain superfamily/Winged helix DNA-binding domain"/>
    <property type="match status" value="1"/>
</dbReference>
<evidence type="ECO:0000259" key="4">
    <source>
        <dbReference type="PROSITE" id="PS50043"/>
    </source>
</evidence>
<dbReference type="Proteomes" id="UP001242480">
    <property type="component" value="Unassembled WGS sequence"/>
</dbReference>
<keyword evidence="3" id="KW-0804">Transcription</keyword>
<evidence type="ECO:0000256" key="1">
    <source>
        <dbReference type="ARBA" id="ARBA00023015"/>
    </source>
</evidence>
<dbReference type="CDD" id="cd06170">
    <property type="entry name" value="LuxR_C_like"/>
    <property type="match status" value="1"/>
</dbReference>
<name>A0ABU0J0E9_9HYPH</name>
<dbReference type="PANTHER" id="PTHR44688:SF16">
    <property type="entry name" value="DNA-BINDING TRANSCRIPTIONAL ACTIVATOR DEVR_DOSR"/>
    <property type="match status" value="1"/>
</dbReference>
<dbReference type="InterPro" id="IPR036388">
    <property type="entry name" value="WH-like_DNA-bd_sf"/>
</dbReference>
<dbReference type="SUPFAM" id="SSF46894">
    <property type="entry name" value="C-terminal effector domain of the bipartite response regulators"/>
    <property type="match status" value="1"/>
</dbReference>
<dbReference type="InterPro" id="IPR000792">
    <property type="entry name" value="Tscrpt_reg_LuxR_C"/>
</dbReference>
<dbReference type="PANTHER" id="PTHR44688">
    <property type="entry name" value="DNA-BINDING TRANSCRIPTIONAL ACTIVATOR DEVR_DOSR"/>
    <property type="match status" value="1"/>
</dbReference>
<reference evidence="5 6" key="1">
    <citation type="submission" date="2023-07" db="EMBL/GenBank/DDBJ databases">
        <title>Genomic Encyclopedia of Type Strains, Phase IV (KMG-IV): sequencing the most valuable type-strain genomes for metagenomic binning, comparative biology and taxonomic classification.</title>
        <authorList>
            <person name="Goeker M."/>
        </authorList>
    </citation>
    <scope>NUCLEOTIDE SEQUENCE [LARGE SCALE GENOMIC DNA]</scope>
    <source>
        <strain evidence="5 6">DSM 19619</strain>
    </source>
</reference>
<dbReference type="EMBL" id="JAUSVX010000001">
    <property type="protein sequence ID" value="MDQ0467026.1"/>
    <property type="molecule type" value="Genomic_DNA"/>
</dbReference>
<dbReference type="Gene3D" id="1.25.40.10">
    <property type="entry name" value="Tetratricopeptide repeat domain"/>
    <property type="match status" value="1"/>
</dbReference>
<dbReference type="PRINTS" id="PR00038">
    <property type="entry name" value="HTHLUXR"/>
</dbReference>
<dbReference type="Pfam" id="PF00196">
    <property type="entry name" value="GerE"/>
    <property type="match status" value="1"/>
</dbReference>
<feature type="domain" description="HTH luxR-type" evidence="4">
    <location>
        <begin position="777"/>
        <end position="842"/>
    </location>
</feature>
<dbReference type="PROSITE" id="PS00622">
    <property type="entry name" value="HTH_LUXR_1"/>
    <property type="match status" value="1"/>
</dbReference>
<sequence>MTDVFRASGPIDRPRLTALAGALGQCRLALVHAPAGCGKTTLLSQWRAALMGSGVRVAWLSIGEDEHDPISLAAHLIPEIQLACGLEPSAGAAFPGEEAFAHLGDLADQACRAGPLAVMVDDYHLAREPAARRSVEALLAGRTPGLTVVLASRRRPDLPLGRLRANGELIELSDKELRFSETEMQRFFRSVGGAPLTEAQNQFVQERTEGWAAGLRLMALALDRSFERDLILAGTPGSRSDFADYFLEEVIEGLEPALLRFLLQVSILETMQAELCAAVTGEAAAGQLLQRLERDHLFTTSLPGQEGWYRFHHLFLEFLRARLLAGPDDGIPELHRRAAEWFVGAGRPMEAVRHAFLARRPEWAAELIERYCVFDYLSYGRFDVYYRWMRELPEAVLASRPLLSFLLTWRYINGRRFAQAGEVLAGIERACAEPGSAAAAIAARTGLDIEGRLHLMRALVGAYSADLETCRRHIAAIGRPLDHLAFGQVDLDSIHSYLAYHLGDLEAAQRLTWKAHRRYEEIECHWGRIHSLCISAMASMAGGALDEARAVLEQAVETGVAVFSQSSYMVALPCGLLGALLHQTGAVEEAERFLLQAVGGELPSGSFGLAERIVVPAIALARLYDASGRTDQADALLVRASRLAYQAEDIRLDFQLAVERADRAIRLRRFRDVAAELARVEAQVEALAARFPPECWAVWQPHAVLEARRLALAGRRREAAARLSELGAAAARQQRYGHAAMIEALAGEILAAAEPAPLPRPPAARLPQTLAAIGRRPGHARFGLTERERAVLDCLGDGLTNAEIGERLEINVNTVKTHLKSVYSKLDARNRAHAALLAQELREGMA</sequence>
<evidence type="ECO:0000313" key="6">
    <source>
        <dbReference type="Proteomes" id="UP001242480"/>
    </source>
</evidence>
<keyword evidence="6" id="KW-1185">Reference proteome</keyword>
<evidence type="ECO:0000256" key="3">
    <source>
        <dbReference type="ARBA" id="ARBA00023163"/>
    </source>
</evidence>
<evidence type="ECO:0000313" key="5">
    <source>
        <dbReference type="EMBL" id="MDQ0467026.1"/>
    </source>
</evidence>
<dbReference type="SUPFAM" id="SSF52540">
    <property type="entry name" value="P-loop containing nucleoside triphosphate hydrolases"/>
    <property type="match status" value="1"/>
</dbReference>
<dbReference type="Pfam" id="PF25873">
    <property type="entry name" value="WHD_MalT"/>
    <property type="match status" value="1"/>
</dbReference>
<organism evidence="5 6">
    <name type="scientific">Labrys wisconsinensis</name>
    <dbReference type="NCBI Taxonomy" id="425677"/>
    <lineage>
        <taxon>Bacteria</taxon>
        <taxon>Pseudomonadati</taxon>
        <taxon>Pseudomonadota</taxon>
        <taxon>Alphaproteobacteria</taxon>
        <taxon>Hyphomicrobiales</taxon>
        <taxon>Xanthobacteraceae</taxon>
        <taxon>Labrys</taxon>
    </lineage>
</organism>
<dbReference type="InterPro" id="IPR027417">
    <property type="entry name" value="P-loop_NTPase"/>
</dbReference>
<proteinExistence type="predicted"/>
<dbReference type="SMART" id="SM00421">
    <property type="entry name" value="HTH_LUXR"/>
    <property type="match status" value="1"/>
</dbReference>
<dbReference type="InterPro" id="IPR011990">
    <property type="entry name" value="TPR-like_helical_dom_sf"/>
</dbReference>
<dbReference type="PROSITE" id="PS50043">
    <property type="entry name" value="HTH_LUXR_2"/>
    <property type="match status" value="1"/>
</dbReference>
<accession>A0ABU0J0E9</accession>
<protein>
    <submittedName>
        <fullName evidence="5">LuxR family maltose regulon positive regulatory protein</fullName>
    </submittedName>
</protein>
<dbReference type="InterPro" id="IPR059106">
    <property type="entry name" value="WHD_MalT"/>
</dbReference>